<proteinExistence type="predicted"/>
<name>A0ABX1D5A2_9FLAO</name>
<accession>A0ABX1D5A2</accession>
<dbReference type="SMART" id="SM00400">
    <property type="entry name" value="ZnF_CHCC"/>
    <property type="match status" value="1"/>
</dbReference>
<dbReference type="SUPFAM" id="SSF57783">
    <property type="entry name" value="Zinc beta-ribbon"/>
    <property type="match status" value="1"/>
</dbReference>
<evidence type="ECO:0000259" key="1">
    <source>
        <dbReference type="SMART" id="SM00400"/>
    </source>
</evidence>
<organism evidence="2 3">
    <name type="scientific">Salinimicrobium oceani</name>
    <dbReference type="NCBI Taxonomy" id="2722702"/>
    <lineage>
        <taxon>Bacteria</taxon>
        <taxon>Pseudomonadati</taxon>
        <taxon>Bacteroidota</taxon>
        <taxon>Flavobacteriia</taxon>
        <taxon>Flavobacteriales</taxon>
        <taxon>Flavobacteriaceae</taxon>
        <taxon>Salinimicrobium</taxon>
    </lineage>
</organism>
<dbReference type="InterPro" id="IPR002694">
    <property type="entry name" value="Znf_CHC2"/>
</dbReference>
<sequence>CERARNICIVKTLAKLGHFPIRKSEKEAWFLSPLRSETQASFSVSLIKNLWYDFGIGKGGSAIDLIMALENCSAYEAAQSLQENIPLSFSPEKISDKRNSVQIKQINELKHPALIQYLTSRKIPLQIGQTFCHEVWYYLNNKTYFAIGLSNDAGGYELRNKFFKCSTSPKTVSTFLRGYKRLVITEGMFDFLSLKVLDDELFSSSDIVVLNSIGNINL</sequence>
<dbReference type="Gene3D" id="3.90.580.10">
    <property type="entry name" value="Zinc finger, CHC2-type domain"/>
    <property type="match status" value="1"/>
</dbReference>
<reference evidence="2 3" key="1">
    <citation type="submission" date="2020-03" db="EMBL/GenBank/DDBJ databases">
        <title>Salinimicrobium sp. nov, isolated from SCS.</title>
        <authorList>
            <person name="Cao W.R."/>
        </authorList>
    </citation>
    <scope>NUCLEOTIDE SEQUENCE [LARGE SCALE GENOMIC DNA]</scope>
    <source>
        <strain evidence="3">J15B91</strain>
    </source>
</reference>
<dbReference type="InterPro" id="IPR036977">
    <property type="entry name" value="DNA_primase_Znf_CHC2"/>
</dbReference>
<dbReference type="Proteomes" id="UP000703674">
    <property type="component" value="Unassembled WGS sequence"/>
</dbReference>
<comment type="caution">
    <text evidence="2">The sequence shown here is derived from an EMBL/GenBank/DDBJ whole genome shotgun (WGS) entry which is preliminary data.</text>
</comment>
<protein>
    <submittedName>
        <fullName evidence="2">DNA primase</fullName>
    </submittedName>
</protein>
<evidence type="ECO:0000313" key="3">
    <source>
        <dbReference type="Proteomes" id="UP000703674"/>
    </source>
</evidence>
<keyword evidence="3" id="KW-1185">Reference proteome</keyword>
<feature type="domain" description="Zinc finger CHC2-type" evidence="1">
    <location>
        <begin position="36"/>
        <end position="82"/>
    </location>
</feature>
<gene>
    <name evidence="2" type="ORF">HC175_16085</name>
</gene>
<feature type="non-terminal residue" evidence="2">
    <location>
        <position position="218"/>
    </location>
</feature>
<feature type="non-terminal residue" evidence="2">
    <location>
        <position position="1"/>
    </location>
</feature>
<evidence type="ECO:0000313" key="2">
    <source>
        <dbReference type="EMBL" id="NJW54429.1"/>
    </source>
</evidence>
<dbReference type="EMBL" id="JAAVJR010000175">
    <property type="protein sequence ID" value="NJW54429.1"/>
    <property type="molecule type" value="Genomic_DNA"/>
</dbReference>
<dbReference type="Pfam" id="PF01807">
    <property type="entry name" value="Zn_ribbon_DnaG"/>
    <property type="match status" value="1"/>
</dbReference>